<keyword evidence="11" id="KW-1185">Reference proteome</keyword>
<comment type="cofactor">
    <cofactor evidence="8">
        <name>FMN</name>
        <dbReference type="ChEBI" id="CHEBI:58210"/>
    </cofactor>
    <text evidence="8">Binds 1 FMN per subunit.</text>
</comment>
<evidence type="ECO:0000256" key="1">
    <source>
        <dbReference type="ARBA" id="ARBA00007118"/>
    </source>
</evidence>
<gene>
    <name evidence="10" type="ORF">SAMN05444278_11069</name>
</gene>
<protein>
    <recommendedName>
        <fullName evidence="7">Putative NAD(P)H nitroreductase</fullName>
        <ecNumber evidence="7">1.-.-.-</ecNumber>
    </recommendedName>
</protein>
<keyword evidence="6 7" id="KW-0520">NAD</keyword>
<proteinExistence type="inferred from homology"/>
<evidence type="ECO:0000313" key="11">
    <source>
        <dbReference type="Proteomes" id="UP000184462"/>
    </source>
</evidence>
<feature type="binding site" description="in other chain" evidence="8">
    <location>
        <begin position="140"/>
        <end position="142"/>
    </location>
    <ligand>
        <name>FMN</name>
        <dbReference type="ChEBI" id="CHEBI:58210"/>
        <note>ligand shared between dimeric partners</note>
    </ligand>
</feature>
<sequence>MNQKLNTIQDIIRLRRSIFPSQYNDEPISETELQQILEAANWAPNHRKTEPWRFKVMQGKSKTKLSAFLGSLYLKHTEKPSKFKHRKIIDKFQQSSCVIAICMQRDPKESVPEWEEIAAVAMAVQNMWLAATDLKIGSYWSSPKLIKHFDQFFDFAEGERCLGLFYMGKTDQEWPKAERKTPIDSKVDYFN</sequence>
<name>A0A1M4XU08_9FLAO</name>
<feature type="binding site" evidence="8">
    <location>
        <position position="46"/>
    </location>
    <ligand>
        <name>FMN</name>
        <dbReference type="ChEBI" id="CHEBI:58210"/>
        <note>ligand shared between dimeric partners</note>
    </ligand>
</feature>
<evidence type="ECO:0000256" key="2">
    <source>
        <dbReference type="ARBA" id="ARBA00022630"/>
    </source>
</evidence>
<dbReference type="PIRSF" id="PIRSF000232">
    <property type="entry name" value="YdjA"/>
    <property type="match status" value="1"/>
</dbReference>
<keyword evidence="3 7" id="KW-0288">FMN</keyword>
<evidence type="ECO:0000256" key="6">
    <source>
        <dbReference type="ARBA" id="ARBA00023027"/>
    </source>
</evidence>
<evidence type="ECO:0000256" key="5">
    <source>
        <dbReference type="ARBA" id="ARBA00023002"/>
    </source>
</evidence>
<keyword evidence="4 7" id="KW-0521">NADP</keyword>
<evidence type="ECO:0000313" key="10">
    <source>
        <dbReference type="EMBL" id="SHE97084.1"/>
    </source>
</evidence>
<comment type="similarity">
    <text evidence="1 7">Belongs to the nitroreductase family.</text>
</comment>
<dbReference type="InterPro" id="IPR029479">
    <property type="entry name" value="Nitroreductase"/>
</dbReference>
<dbReference type="PANTHER" id="PTHR43821">
    <property type="entry name" value="NAD(P)H NITROREDUCTASE YDJA-RELATED"/>
    <property type="match status" value="1"/>
</dbReference>
<evidence type="ECO:0000256" key="7">
    <source>
        <dbReference type="PIRNR" id="PIRNR000232"/>
    </source>
</evidence>
<organism evidence="10 11">
    <name type="scientific">Psychroflexus salarius</name>
    <dbReference type="NCBI Taxonomy" id="1155689"/>
    <lineage>
        <taxon>Bacteria</taxon>
        <taxon>Pseudomonadati</taxon>
        <taxon>Bacteroidota</taxon>
        <taxon>Flavobacteriia</taxon>
        <taxon>Flavobacteriales</taxon>
        <taxon>Flavobacteriaceae</taxon>
        <taxon>Psychroflexus</taxon>
    </lineage>
</organism>
<evidence type="ECO:0000256" key="3">
    <source>
        <dbReference type="ARBA" id="ARBA00022643"/>
    </source>
</evidence>
<evidence type="ECO:0000256" key="8">
    <source>
        <dbReference type="PIRSR" id="PIRSR000232-1"/>
    </source>
</evidence>
<feature type="binding site" description="in other chain" evidence="8">
    <location>
        <begin position="15"/>
        <end position="17"/>
    </location>
    <ligand>
        <name>FMN</name>
        <dbReference type="ChEBI" id="CHEBI:58210"/>
        <note>ligand shared between dimeric partners</note>
    </ligand>
</feature>
<keyword evidence="2 7" id="KW-0285">Flavoprotein</keyword>
<dbReference type="OrthoDB" id="9804207at2"/>
<keyword evidence="5 7" id="KW-0560">Oxidoreductase</keyword>
<dbReference type="InterPro" id="IPR026021">
    <property type="entry name" value="YdjA-like"/>
</dbReference>
<dbReference type="EC" id="1.-.-.-" evidence="7"/>
<accession>A0A1M4XU08</accession>
<dbReference type="STRING" id="1155689.SAMN05444278_11069"/>
<dbReference type="Gene3D" id="3.40.109.10">
    <property type="entry name" value="NADH Oxidase"/>
    <property type="match status" value="1"/>
</dbReference>
<dbReference type="PANTHER" id="PTHR43821:SF1">
    <property type="entry name" value="NAD(P)H NITROREDUCTASE YDJA-RELATED"/>
    <property type="match status" value="1"/>
</dbReference>
<reference evidence="10 11" key="1">
    <citation type="submission" date="2016-11" db="EMBL/GenBank/DDBJ databases">
        <authorList>
            <person name="Jaros S."/>
            <person name="Januszkiewicz K."/>
            <person name="Wedrychowicz H."/>
        </authorList>
    </citation>
    <scope>NUCLEOTIDE SEQUENCE [LARGE SCALE GENOMIC DNA]</scope>
    <source>
        <strain evidence="10 11">DSM 25661</strain>
    </source>
</reference>
<dbReference type="AlphaFoldDB" id="A0A1M4XU08"/>
<dbReference type="CDD" id="cd02135">
    <property type="entry name" value="YdjA-like"/>
    <property type="match status" value="1"/>
</dbReference>
<dbReference type="RefSeq" id="WP_073193610.1">
    <property type="nucleotide sequence ID" value="NZ_FQTW01000010.1"/>
</dbReference>
<dbReference type="EMBL" id="FQTW01000010">
    <property type="protein sequence ID" value="SHE97084.1"/>
    <property type="molecule type" value="Genomic_DNA"/>
</dbReference>
<dbReference type="Pfam" id="PF00881">
    <property type="entry name" value="Nitroreductase"/>
    <property type="match status" value="1"/>
</dbReference>
<feature type="domain" description="Nitroreductase" evidence="9">
    <location>
        <begin position="12"/>
        <end position="169"/>
    </location>
</feature>
<dbReference type="SUPFAM" id="SSF55469">
    <property type="entry name" value="FMN-dependent nitroreductase-like"/>
    <property type="match status" value="1"/>
</dbReference>
<evidence type="ECO:0000259" key="9">
    <source>
        <dbReference type="Pfam" id="PF00881"/>
    </source>
</evidence>
<dbReference type="Proteomes" id="UP000184462">
    <property type="component" value="Unassembled WGS sequence"/>
</dbReference>
<dbReference type="InterPro" id="IPR000415">
    <property type="entry name" value="Nitroreductase-like"/>
</dbReference>
<dbReference type="GO" id="GO:0016491">
    <property type="term" value="F:oxidoreductase activity"/>
    <property type="evidence" value="ECO:0007669"/>
    <property type="project" value="UniProtKB-UniRule"/>
</dbReference>
<evidence type="ECO:0000256" key="4">
    <source>
        <dbReference type="ARBA" id="ARBA00022857"/>
    </source>
</evidence>
<dbReference type="InterPro" id="IPR052530">
    <property type="entry name" value="NAD(P)H_nitroreductase"/>
</dbReference>